<sequence>MTYRQPAALPVFKNTRETLSKLDSLSPKARREAGITPALISIVVNEGAKKGRFRDLIIYNATGIIR</sequence>
<keyword evidence="2" id="KW-1185">Reference proteome</keyword>
<dbReference type="EMBL" id="CP112887">
    <property type="protein sequence ID" value="WBW60225.1"/>
    <property type="molecule type" value="Genomic_DNA"/>
</dbReference>
<accession>A0AAJ5QTK1</accession>
<name>A0AAJ5QTK1_9ENTR</name>
<dbReference type="Proteomes" id="UP001210130">
    <property type="component" value="Chromosome"/>
</dbReference>
<dbReference type="RefSeq" id="WP_131047578.1">
    <property type="nucleotide sequence ID" value="NZ_CP112887.1"/>
</dbReference>
<gene>
    <name evidence="1" type="ORF">OR613_19700</name>
</gene>
<reference evidence="1 2" key="1">
    <citation type="journal article" date="2023" name="Microbiol. Resour. Announc.">
        <title>Complete Genome Sequence of the First Colistin-Resistant Raoultella electrica Strain.</title>
        <authorList>
            <person name="Aldeia C."/>
            <person name="Campos-Madueno E.I."/>
            <person name="Sendi P."/>
            <person name="Endimiani A."/>
        </authorList>
    </citation>
    <scope>NUCLEOTIDE SEQUENCE [LARGE SCALE GENOMIC DNA]</scope>
    <source>
        <strain evidence="1 2">S2-IND-01-C</strain>
    </source>
</reference>
<evidence type="ECO:0000313" key="1">
    <source>
        <dbReference type="EMBL" id="WBW60225.1"/>
    </source>
</evidence>
<evidence type="ECO:0000313" key="2">
    <source>
        <dbReference type="Proteomes" id="UP001210130"/>
    </source>
</evidence>
<organism evidence="1 2">
    <name type="scientific">Klebsiella electrica</name>
    <dbReference type="NCBI Taxonomy" id="1259973"/>
    <lineage>
        <taxon>Bacteria</taxon>
        <taxon>Pseudomonadati</taxon>
        <taxon>Pseudomonadota</taxon>
        <taxon>Gammaproteobacteria</taxon>
        <taxon>Enterobacterales</taxon>
        <taxon>Enterobacteriaceae</taxon>
        <taxon>Klebsiella/Raoultella group</taxon>
        <taxon>Klebsiella</taxon>
    </lineage>
</organism>
<dbReference type="AlphaFoldDB" id="A0AAJ5QTK1"/>
<proteinExistence type="predicted"/>
<protein>
    <submittedName>
        <fullName evidence="1">Uncharacterized protein</fullName>
    </submittedName>
</protein>